<dbReference type="STRING" id="1224164.B843_05470"/>
<feature type="transmembrane region" description="Helical" evidence="1">
    <location>
        <begin position="12"/>
        <end position="30"/>
    </location>
</feature>
<feature type="transmembrane region" description="Helical" evidence="1">
    <location>
        <begin position="132"/>
        <end position="151"/>
    </location>
</feature>
<sequence length="249" mass="25245">MSRITLSPARKGMAILGALIIAATWLYLVISRPTDWESIGSSGPALITLGGYVIGALLLLAATLPALPPRTIAVIPLALVLNIVVGQIVGSIGIPLYLDSVGTVLMAALTGPIGGLATGALSSVVWGLFNPAALPFAAVSAATGAISGWMIEKGAFRNVVTAILSGAVLGIVCGMLAAPVAAFVYGGTAGVGTGAIVSAFREMGNSLLQSVTLQSFISDPLDKALVMFLVWATIKALPRKTVEALRPQG</sequence>
<feature type="transmembrane region" description="Helical" evidence="1">
    <location>
        <begin position="73"/>
        <end position="98"/>
    </location>
</feature>
<feature type="transmembrane region" description="Helical" evidence="1">
    <location>
        <begin position="105"/>
        <end position="126"/>
    </location>
</feature>
<keyword evidence="1" id="KW-1133">Transmembrane helix</keyword>
<evidence type="ECO:0000313" key="2">
    <source>
        <dbReference type="EMBL" id="AHI22479.1"/>
    </source>
</evidence>
<keyword evidence="1" id="KW-0812">Transmembrane</keyword>
<dbReference type="HOGENOM" id="CLU_091606_1_0_11"/>
<reference evidence="2 3" key="1">
    <citation type="submission" date="2013-02" db="EMBL/GenBank/DDBJ databases">
        <title>The complete genome sequence of Corynebacterium vitaeruminis DSM 20294.</title>
        <authorList>
            <person name="Ruckert C."/>
            <person name="Albersmeier A."/>
            <person name="Kalinowski J."/>
        </authorList>
    </citation>
    <scope>NUCLEOTIDE SEQUENCE [LARGE SCALE GENOMIC DNA]</scope>
    <source>
        <strain evidence="3">ATCC 10234</strain>
    </source>
</reference>
<evidence type="ECO:0000313" key="3">
    <source>
        <dbReference type="Proteomes" id="UP000019222"/>
    </source>
</evidence>
<accession>W5Y0N5</accession>
<protein>
    <recommendedName>
        <fullName evidence="4">Glycosyl transferase family 9</fullName>
    </recommendedName>
</protein>
<keyword evidence="1" id="KW-0472">Membrane</keyword>
<organism evidence="2 3">
    <name type="scientific">Corynebacterium vitaeruminis DSM 20294</name>
    <dbReference type="NCBI Taxonomy" id="1224164"/>
    <lineage>
        <taxon>Bacteria</taxon>
        <taxon>Bacillati</taxon>
        <taxon>Actinomycetota</taxon>
        <taxon>Actinomycetes</taxon>
        <taxon>Mycobacteriales</taxon>
        <taxon>Corynebacteriaceae</taxon>
        <taxon>Corynebacterium</taxon>
    </lineage>
</organism>
<dbReference type="Proteomes" id="UP000019222">
    <property type="component" value="Chromosome"/>
</dbReference>
<dbReference type="AlphaFoldDB" id="W5Y0N5"/>
<dbReference type="eggNOG" id="COG3275">
    <property type="taxonomic scope" value="Bacteria"/>
</dbReference>
<dbReference type="PATRIC" id="fig|1224164.3.peg.1092"/>
<gene>
    <name evidence="2" type="ORF">B843_05470</name>
</gene>
<evidence type="ECO:0008006" key="4">
    <source>
        <dbReference type="Google" id="ProtNLM"/>
    </source>
</evidence>
<dbReference type="RefSeq" id="WP_025252514.1">
    <property type="nucleotide sequence ID" value="NZ_CP004353.1"/>
</dbReference>
<evidence type="ECO:0000256" key="1">
    <source>
        <dbReference type="SAM" id="Phobius"/>
    </source>
</evidence>
<feature type="transmembrane region" description="Helical" evidence="1">
    <location>
        <begin position="42"/>
        <end position="67"/>
    </location>
</feature>
<proteinExistence type="predicted"/>
<keyword evidence="3" id="KW-1185">Reference proteome</keyword>
<dbReference type="Gene3D" id="1.10.1760.20">
    <property type="match status" value="1"/>
</dbReference>
<feature type="transmembrane region" description="Helical" evidence="1">
    <location>
        <begin position="158"/>
        <end position="177"/>
    </location>
</feature>
<name>W5Y0N5_9CORY</name>
<dbReference type="EMBL" id="CP004353">
    <property type="protein sequence ID" value="AHI22479.1"/>
    <property type="molecule type" value="Genomic_DNA"/>
</dbReference>
<dbReference type="KEGG" id="cvt:B843_05470"/>